<feature type="region of interest" description="Disordered" evidence="1">
    <location>
        <begin position="1"/>
        <end position="30"/>
    </location>
</feature>
<keyword evidence="3" id="KW-1185">Reference proteome</keyword>
<dbReference type="OrthoDB" id="10586503at2759"/>
<evidence type="ECO:0000313" key="3">
    <source>
        <dbReference type="Proteomes" id="UP000299102"/>
    </source>
</evidence>
<feature type="compositionally biased region" description="Low complexity" evidence="1">
    <location>
        <begin position="14"/>
        <end position="23"/>
    </location>
</feature>
<accession>A0A4C1VPZ9</accession>
<protein>
    <submittedName>
        <fullName evidence="2">Uncharacterized protein</fullName>
    </submittedName>
</protein>
<proteinExistence type="predicted"/>
<gene>
    <name evidence="2" type="ORF">EVAR_30634_1</name>
</gene>
<sequence length="100" mass="11188">MEMNWSGARRTLRARPAPHIAARPKNRFTAPAPRLIRRSAPRKQIGCLKFNLKASRSASIAGRVRNAPPADRTERVCNYFIPNSRNPRAASVGERSPTCH</sequence>
<evidence type="ECO:0000256" key="1">
    <source>
        <dbReference type="SAM" id="MobiDB-lite"/>
    </source>
</evidence>
<dbReference type="AlphaFoldDB" id="A0A4C1VPZ9"/>
<name>A0A4C1VPZ9_EUMVA</name>
<organism evidence="2 3">
    <name type="scientific">Eumeta variegata</name>
    <name type="common">Bagworm moth</name>
    <name type="synonym">Eumeta japonica</name>
    <dbReference type="NCBI Taxonomy" id="151549"/>
    <lineage>
        <taxon>Eukaryota</taxon>
        <taxon>Metazoa</taxon>
        <taxon>Ecdysozoa</taxon>
        <taxon>Arthropoda</taxon>
        <taxon>Hexapoda</taxon>
        <taxon>Insecta</taxon>
        <taxon>Pterygota</taxon>
        <taxon>Neoptera</taxon>
        <taxon>Endopterygota</taxon>
        <taxon>Lepidoptera</taxon>
        <taxon>Glossata</taxon>
        <taxon>Ditrysia</taxon>
        <taxon>Tineoidea</taxon>
        <taxon>Psychidae</taxon>
        <taxon>Oiketicinae</taxon>
        <taxon>Eumeta</taxon>
    </lineage>
</organism>
<evidence type="ECO:0000313" key="2">
    <source>
        <dbReference type="EMBL" id="GBP41196.1"/>
    </source>
</evidence>
<reference evidence="2 3" key="1">
    <citation type="journal article" date="2019" name="Commun. Biol.">
        <title>The bagworm genome reveals a unique fibroin gene that provides high tensile strength.</title>
        <authorList>
            <person name="Kono N."/>
            <person name="Nakamura H."/>
            <person name="Ohtoshi R."/>
            <person name="Tomita M."/>
            <person name="Numata K."/>
            <person name="Arakawa K."/>
        </authorList>
    </citation>
    <scope>NUCLEOTIDE SEQUENCE [LARGE SCALE GENOMIC DNA]</scope>
</reference>
<dbReference type="Proteomes" id="UP000299102">
    <property type="component" value="Unassembled WGS sequence"/>
</dbReference>
<comment type="caution">
    <text evidence="2">The sequence shown here is derived from an EMBL/GenBank/DDBJ whole genome shotgun (WGS) entry which is preliminary data.</text>
</comment>
<dbReference type="EMBL" id="BGZK01000395">
    <property type="protein sequence ID" value="GBP41196.1"/>
    <property type="molecule type" value="Genomic_DNA"/>
</dbReference>